<evidence type="ECO:0000256" key="2">
    <source>
        <dbReference type="SAM" id="MobiDB-lite"/>
    </source>
</evidence>
<organism evidence="3 4">
    <name type="scientific">Arachis hypogaea</name>
    <name type="common">Peanut</name>
    <dbReference type="NCBI Taxonomy" id="3818"/>
    <lineage>
        <taxon>Eukaryota</taxon>
        <taxon>Viridiplantae</taxon>
        <taxon>Streptophyta</taxon>
        <taxon>Embryophyta</taxon>
        <taxon>Tracheophyta</taxon>
        <taxon>Spermatophyta</taxon>
        <taxon>Magnoliopsida</taxon>
        <taxon>eudicotyledons</taxon>
        <taxon>Gunneridae</taxon>
        <taxon>Pentapetalae</taxon>
        <taxon>rosids</taxon>
        <taxon>fabids</taxon>
        <taxon>Fabales</taxon>
        <taxon>Fabaceae</taxon>
        <taxon>Papilionoideae</taxon>
        <taxon>50 kb inversion clade</taxon>
        <taxon>dalbergioids sensu lato</taxon>
        <taxon>Dalbergieae</taxon>
        <taxon>Pterocarpus clade</taxon>
        <taxon>Arachis</taxon>
    </lineage>
</organism>
<keyword evidence="1" id="KW-0175">Coiled coil</keyword>
<feature type="coiled-coil region" evidence="1">
    <location>
        <begin position="13"/>
        <end position="40"/>
    </location>
</feature>
<dbReference type="AlphaFoldDB" id="A0A445AX67"/>
<protein>
    <submittedName>
        <fullName evidence="3">Uncharacterized protein</fullName>
    </submittedName>
</protein>
<reference evidence="3 4" key="1">
    <citation type="submission" date="2019-01" db="EMBL/GenBank/DDBJ databases">
        <title>Sequencing of cultivated peanut Arachis hypogaea provides insights into genome evolution and oil improvement.</title>
        <authorList>
            <person name="Chen X."/>
        </authorList>
    </citation>
    <scope>NUCLEOTIDE SEQUENCE [LARGE SCALE GENOMIC DNA]</scope>
    <source>
        <strain evidence="4">cv. Fuhuasheng</strain>
        <tissue evidence="3">Leaves</tissue>
    </source>
</reference>
<evidence type="ECO:0000313" key="4">
    <source>
        <dbReference type="Proteomes" id="UP000289738"/>
    </source>
</evidence>
<evidence type="ECO:0000256" key="1">
    <source>
        <dbReference type="SAM" id="Coils"/>
    </source>
</evidence>
<dbReference type="STRING" id="3818.A0A445AX67"/>
<comment type="caution">
    <text evidence="3">The sequence shown here is derived from an EMBL/GenBank/DDBJ whole genome shotgun (WGS) entry which is preliminary data.</text>
</comment>
<feature type="region of interest" description="Disordered" evidence="2">
    <location>
        <begin position="118"/>
        <end position="141"/>
    </location>
</feature>
<dbReference type="EMBL" id="SDMP01000011">
    <property type="protein sequence ID" value="RYR31034.1"/>
    <property type="molecule type" value="Genomic_DNA"/>
</dbReference>
<name>A0A445AX67_ARAHY</name>
<keyword evidence="4" id="KW-1185">Reference proteome</keyword>
<proteinExistence type="predicted"/>
<gene>
    <name evidence="3" type="ORF">Ahy_B01g055820</name>
</gene>
<dbReference type="Proteomes" id="UP000289738">
    <property type="component" value="Chromosome B01"/>
</dbReference>
<accession>A0A445AX67</accession>
<sequence length="141" mass="16001">MSSHTALQPEIDLEDLEIQLAEHEHELIEMNSNSDKLRQSYNELLEFKIVLQKVSLRLTDLEATLDMGLRHRKKALASVGEHLSDWMNMIIECCDTHFSDEELTEIVEIVKRTLPPPLKDVNGAEATKSNGEQGGEQMETS</sequence>
<evidence type="ECO:0000313" key="3">
    <source>
        <dbReference type="EMBL" id="RYR31034.1"/>
    </source>
</evidence>